<feature type="transmembrane region" description="Helical" evidence="1">
    <location>
        <begin position="12"/>
        <end position="30"/>
    </location>
</feature>
<proteinExistence type="predicted"/>
<organism evidence="2 3">
    <name type="scientific">Bacillus thuringiensis</name>
    <dbReference type="NCBI Taxonomy" id="1428"/>
    <lineage>
        <taxon>Bacteria</taxon>
        <taxon>Bacillati</taxon>
        <taxon>Bacillota</taxon>
        <taxon>Bacilli</taxon>
        <taxon>Bacillales</taxon>
        <taxon>Bacillaceae</taxon>
        <taxon>Bacillus</taxon>
        <taxon>Bacillus cereus group</taxon>
    </lineage>
</organism>
<name>A0A9X6Q2S9_BACTU</name>
<keyword evidence="1" id="KW-0472">Membrane</keyword>
<keyword evidence="1" id="KW-1133">Transmembrane helix</keyword>
<dbReference type="RefSeq" id="WP_074642459.1">
    <property type="nucleotide sequence ID" value="NZ_CAKJXA010000099.1"/>
</dbReference>
<keyword evidence="1" id="KW-0812">Transmembrane</keyword>
<accession>A0A9X6Q2S9</accession>
<sequence>MISVIVNYIKEKSNLLYTIAVIGVIFYFIYSQWSEFKSNWYSLIPFIKIISIHISSVLLILTFICATIFLFKISNRKSNEQMKDYLKSQKIEVETDKFFRPIGAAVIEEYDFLEGIETKTIKIKVINREENHIEFIDGFISFYYEKERVKVVPVKIRQLYKGYSERVYYSKVDKDTINWNYFDFYITEMKINDEIYTNVRLRSPSVYKTYYFYLNMDKFIDKKLFGIRTKYNLVWLKEKFRTGSRLVRFFCSPKKYHIKNGRVYTNTWRKIYSLLKNLVVYALFGSLTLLFLMSSLDIIEMFREIAGIFKMQDGQ</sequence>
<reference evidence="2 3" key="1">
    <citation type="submission" date="2016-10" db="EMBL/GenBank/DDBJ databases">
        <title>Comparative genomics of Bacillus thuringiensis reveals a path to pathogens against multiple invertebrate hosts.</title>
        <authorList>
            <person name="Zheng J."/>
            <person name="Gao Q."/>
            <person name="Liu H."/>
            <person name="Peng D."/>
            <person name="Ruan L."/>
            <person name="Sun M."/>
        </authorList>
    </citation>
    <scope>NUCLEOTIDE SEQUENCE [LARGE SCALE GENOMIC DNA]</scope>
    <source>
        <strain evidence="2">HD5</strain>
    </source>
</reference>
<evidence type="ECO:0000256" key="1">
    <source>
        <dbReference type="SAM" id="Phobius"/>
    </source>
</evidence>
<comment type="caution">
    <text evidence="2">The sequence shown here is derived from an EMBL/GenBank/DDBJ whole genome shotgun (WGS) entry which is preliminary data.</text>
</comment>
<evidence type="ECO:0000313" key="3">
    <source>
        <dbReference type="Proteomes" id="UP000194551"/>
    </source>
</evidence>
<feature type="transmembrane region" description="Helical" evidence="1">
    <location>
        <begin position="278"/>
        <end position="299"/>
    </location>
</feature>
<dbReference type="AlphaFoldDB" id="A0A9X6Q2S9"/>
<dbReference type="Proteomes" id="UP000194551">
    <property type="component" value="Unassembled WGS sequence"/>
</dbReference>
<evidence type="ECO:0000313" key="2">
    <source>
        <dbReference type="EMBL" id="OUA02086.1"/>
    </source>
</evidence>
<dbReference type="EMBL" id="NFEM01000081">
    <property type="protein sequence ID" value="OUA02086.1"/>
    <property type="molecule type" value="Genomic_DNA"/>
</dbReference>
<feature type="transmembrane region" description="Helical" evidence="1">
    <location>
        <begin position="50"/>
        <end position="73"/>
    </location>
</feature>
<gene>
    <name evidence="2" type="ORF">BK774_16580</name>
</gene>
<protein>
    <submittedName>
        <fullName evidence="2">Uncharacterized protein</fullName>
    </submittedName>
</protein>